<dbReference type="Pfam" id="PF20231">
    <property type="entry name" value="DUF6589"/>
    <property type="match status" value="1"/>
</dbReference>
<dbReference type="OrthoDB" id="4743193at2759"/>
<evidence type="ECO:0000259" key="1">
    <source>
        <dbReference type="Pfam" id="PF20231"/>
    </source>
</evidence>
<dbReference type="AlphaFoldDB" id="A0A0C9V0I8"/>
<accession>A0A0C9V0I8</accession>
<feature type="non-terminal residue" evidence="2">
    <location>
        <position position="1"/>
    </location>
</feature>
<evidence type="ECO:0000313" key="3">
    <source>
        <dbReference type="Proteomes" id="UP000054279"/>
    </source>
</evidence>
<reference evidence="2 3" key="1">
    <citation type="submission" date="2014-06" db="EMBL/GenBank/DDBJ databases">
        <title>Evolutionary Origins and Diversification of the Mycorrhizal Mutualists.</title>
        <authorList>
            <consortium name="DOE Joint Genome Institute"/>
            <consortium name="Mycorrhizal Genomics Consortium"/>
            <person name="Kohler A."/>
            <person name="Kuo A."/>
            <person name="Nagy L.G."/>
            <person name="Floudas D."/>
            <person name="Copeland A."/>
            <person name="Barry K.W."/>
            <person name="Cichocki N."/>
            <person name="Veneault-Fourrey C."/>
            <person name="LaButti K."/>
            <person name="Lindquist E.A."/>
            <person name="Lipzen A."/>
            <person name="Lundell T."/>
            <person name="Morin E."/>
            <person name="Murat C."/>
            <person name="Riley R."/>
            <person name="Ohm R."/>
            <person name="Sun H."/>
            <person name="Tunlid A."/>
            <person name="Henrissat B."/>
            <person name="Grigoriev I.V."/>
            <person name="Hibbett D.S."/>
            <person name="Martin F."/>
        </authorList>
    </citation>
    <scope>NUCLEOTIDE SEQUENCE [LARGE SCALE GENOMIC DNA]</scope>
    <source>
        <strain evidence="2 3">SS14</strain>
    </source>
</reference>
<dbReference type="HOGENOM" id="CLU_009487_0_1_1"/>
<gene>
    <name evidence="2" type="ORF">M422DRAFT_181128</name>
</gene>
<evidence type="ECO:0000313" key="2">
    <source>
        <dbReference type="EMBL" id="KIJ35147.1"/>
    </source>
</evidence>
<proteinExistence type="predicted"/>
<dbReference type="InterPro" id="IPR046496">
    <property type="entry name" value="DUF6589"/>
</dbReference>
<dbReference type="Proteomes" id="UP000054279">
    <property type="component" value="Unassembled WGS sequence"/>
</dbReference>
<protein>
    <submittedName>
        <fullName evidence="2">Unplaced genomic scaffold SPHSTscaffold_117, whole genome shotgun sequence</fullName>
    </submittedName>
</protein>
<feature type="domain" description="DUF6589" evidence="1">
    <location>
        <begin position="64"/>
        <end position="444"/>
    </location>
</feature>
<sequence length="471" mass="53658">KCNTLGAVLGLFFHSKNVPEKVIYALHHLGVCDSQKSILNAISSMSKEAQVCIRNEGRKLLYGKFKSQLGQPPPGLCIPMKKTSHIPMRALNINQSTVEGNAEIIADLLKQMGIGPFGRRGEEEEEVSLDGLVSLFHGDLGTWEWVTSIIESRHVEGTEETQLQFLVFVMGLFHLRMAAAEALWRIYIKEMSGRTDSQSVFAYIGVVRPKETGKFGSNPGYRRLHEVIHDISHAAFMDCWRLEAMHQNPSHSDLEAFAASEPTWELLQKMARKIVYMFVAGATFWRQREQKTSERDIQFENSKLRNRDFLQYIELCHAMDHGDVGRVEDLFIPLICLFKSTGKHKYASAMVQMRGNLLFVYPEGLSHAIRMNWLVNPTGHPAGFCAVDWVVELNNLYTKVVYGGRFSNRTLQLMLKQSPLIEIFRRVHHLVDDWLHITKRSKKHAPSDMKNTLKSLCNYMAEGKAHVFIKG</sequence>
<keyword evidence="3" id="KW-1185">Reference proteome</keyword>
<organism evidence="2 3">
    <name type="scientific">Sphaerobolus stellatus (strain SS14)</name>
    <dbReference type="NCBI Taxonomy" id="990650"/>
    <lineage>
        <taxon>Eukaryota</taxon>
        <taxon>Fungi</taxon>
        <taxon>Dikarya</taxon>
        <taxon>Basidiomycota</taxon>
        <taxon>Agaricomycotina</taxon>
        <taxon>Agaricomycetes</taxon>
        <taxon>Phallomycetidae</taxon>
        <taxon>Geastrales</taxon>
        <taxon>Sphaerobolaceae</taxon>
        <taxon>Sphaerobolus</taxon>
    </lineage>
</organism>
<dbReference type="EMBL" id="KN837192">
    <property type="protein sequence ID" value="KIJ35147.1"/>
    <property type="molecule type" value="Genomic_DNA"/>
</dbReference>
<name>A0A0C9V0I8_SPHS4</name>